<gene>
    <name evidence="4" type="ORF">NSCI0253_LOCUS3499</name>
</gene>
<dbReference type="InterPro" id="IPR013083">
    <property type="entry name" value="Znf_RING/FYVE/PHD"/>
</dbReference>
<feature type="region of interest" description="Disordered" evidence="2">
    <location>
        <begin position="1"/>
        <end position="27"/>
    </location>
</feature>
<evidence type="ECO:0000256" key="2">
    <source>
        <dbReference type="SAM" id="MobiDB-lite"/>
    </source>
</evidence>
<sequence>MIGETDSQDSDSDGDAPSDEDAPRDAPRDALRGYLRHLDFELDSASLSPAFGSEEAALTALRNVGEILHRVAIHESEQLSYVRSHMAQFLAMLDAQPSQENGNHLRDFIGVLERTLNSREHWPSDPIEDPRVGTVLEGVEQMVFEHQSEGLIELGWKNPLPKPEWLGLGGFQCDVCSKQDLLLSYQHVTEDNTRDNSTFIVSRVGYDVCGTCAVDHVEQHRQLVCSWIASAVPGVPRTFQRPKVATTCRHAEIQLTVRPVPLGHGGYSLEVGVLGTAGLHVEVVLLPSPTGDSPVIVSGGSAAQQAQLRLPQSWFSTSTSLSSSPQVQHVVPVPVTDEQVEFTCAAGDRLRLSSQERGVLLCFWAALPGSQRPSCEFVPCKALCLSERVVEEADGVSAVYRSGDRAPYLAFHKLGRGVFLPPSDAPRVLAELHALASKSGAAHNIPRQAPAPPCPTPGWSSASSSHAHGVGTAGGLLVSANWAELGDCVICMDTLAGATGFRGLPLRTGCGHNFHAMCLRKHLRGHHDLRGPVCPNCRAQNPLAESRHLTGDGSLTFLFERNVLNQALDPNRSYRVVGILCQDPQAVVDSTRALTCEVIRPQDTCWATRQSPEPPPPSRSGRGRVLRL</sequence>
<dbReference type="EMBL" id="HBFQ01004996">
    <property type="protein sequence ID" value="CAD8829153.1"/>
    <property type="molecule type" value="Transcribed_RNA"/>
</dbReference>
<dbReference type="PROSITE" id="PS50089">
    <property type="entry name" value="ZF_RING_2"/>
    <property type="match status" value="1"/>
</dbReference>
<evidence type="ECO:0000259" key="3">
    <source>
        <dbReference type="PROSITE" id="PS50089"/>
    </source>
</evidence>
<protein>
    <recommendedName>
        <fullName evidence="3">RING-type domain-containing protein</fullName>
    </recommendedName>
</protein>
<evidence type="ECO:0000256" key="1">
    <source>
        <dbReference type="PROSITE-ProRule" id="PRU00175"/>
    </source>
</evidence>
<keyword evidence="1" id="KW-0863">Zinc-finger</keyword>
<feature type="compositionally biased region" description="Acidic residues" evidence="2">
    <location>
        <begin position="1"/>
        <end position="20"/>
    </location>
</feature>
<keyword evidence="1" id="KW-0479">Metal-binding</keyword>
<name>A0A7S1EX75_NOCSC</name>
<accession>A0A7S1EX75</accession>
<organism evidence="4">
    <name type="scientific">Noctiluca scintillans</name>
    <name type="common">Sea sparkle</name>
    <name type="synonym">Red tide dinoflagellate</name>
    <dbReference type="NCBI Taxonomy" id="2966"/>
    <lineage>
        <taxon>Eukaryota</taxon>
        <taxon>Sar</taxon>
        <taxon>Alveolata</taxon>
        <taxon>Dinophyceae</taxon>
        <taxon>Noctilucales</taxon>
        <taxon>Noctilucaceae</taxon>
        <taxon>Noctiluca</taxon>
    </lineage>
</organism>
<evidence type="ECO:0000313" key="4">
    <source>
        <dbReference type="EMBL" id="CAD8829153.1"/>
    </source>
</evidence>
<dbReference type="GO" id="GO:0008270">
    <property type="term" value="F:zinc ion binding"/>
    <property type="evidence" value="ECO:0007669"/>
    <property type="project" value="UniProtKB-KW"/>
</dbReference>
<proteinExistence type="predicted"/>
<feature type="domain" description="RING-type" evidence="3">
    <location>
        <begin position="488"/>
        <end position="538"/>
    </location>
</feature>
<feature type="region of interest" description="Disordered" evidence="2">
    <location>
        <begin position="607"/>
        <end position="628"/>
    </location>
</feature>
<keyword evidence="1" id="KW-0862">Zinc</keyword>
<dbReference type="AlphaFoldDB" id="A0A7S1EX75"/>
<dbReference type="Gene3D" id="3.30.40.10">
    <property type="entry name" value="Zinc/RING finger domain, C3HC4 (zinc finger)"/>
    <property type="match status" value="1"/>
</dbReference>
<dbReference type="SMART" id="SM00184">
    <property type="entry name" value="RING"/>
    <property type="match status" value="1"/>
</dbReference>
<reference evidence="4" key="1">
    <citation type="submission" date="2021-01" db="EMBL/GenBank/DDBJ databases">
        <authorList>
            <person name="Corre E."/>
            <person name="Pelletier E."/>
            <person name="Niang G."/>
            <person name="Scheremetjew M."/>
            <person name="Finn R."/>
            <person name="Kale V."/>
            <person name="Holt S."/>
            <person name="Cochrane G."/>
            <person name="Meng A."/>
            <person name="Brown T."/>
            <person name="Cohen L."/>
        </authorList>
    </citation>
    <scope>NUCLEOTIDE SEQUENCE</scope>
</reference>
<dbReference type="Pfam" id="PF13639">
    <property type="entry name" value="zf-RING_2"/>
    <property type="match status" value="1"/>
</dbReference>
<dbReference type="SUPFAM" id="SSF57850">
    <property type="entry name" value="RING/U-box"/>
    <property type="match status" value="1"/>
</dbReference>
<dbReference type="InterPro" id="IPR001841">
    <property type="entry name" value="Znf_RING"/>
</dbReference>